<feature type="chain" id="PRO_5034192036" description="Peptidase M23" evidence="8">
    <location>
        <begin position="30"/>
        <end position="435"/>
    </location>
</feature>
<dbReference type="PANTHER" id="PTHR21666">
    <property type="entry name" value="PEPTIDASE-RELATED"/>
    <property type="match status" value="1"/>
</dbReference>
<name>A0A8D4VN91_9GAMM</name>
<dbReference type="CDD" id="cd12797">
    <property type="entry name" value="M23_peptidase"/>
    <property type="match status" value="1"/>
</dbReference>
<evidence type="ECO:0000259" key="11">
    <source>
        <dbReference type="Pfam" id="PF19425"/>
    </source>
</evidence>
<keyword evidence="13" id="KW-1185">Reference proteome</keyword>
<dbReference type="RefSeq" id="WP_054773812.1">
    <property type="nucleotide sequence ID" value="NZ_AP019782.1"/>
</dbReference>
<evidence type="ECO:0000256" key="8">
    <source>
        <dbReference type="SAM" id="SignalP"/>
    </source>
</evidence>
<feature type="signal peptide" evidence="8">
    <location>
        <begin position="1"/>
        <end position="29"/>
    </location>
</feature>
<keyword evidence="7" id="KW-0482">Metalloprotease</keyword>
<sequence length="435" mass="46880">MKHPKHIGHVKSAAIAGLFATVAATTSYALISDTPALAPPDITKETYPLTLPPPSSIGDAGEQTPSQNGGKAWLTHTVQAGETLGEIFSGHGLSGADLHEVLNSGEAAHGLKALAPGHVLKLRIKADGQLKKLVYRQNATQAIVVSKGKKGITAKISEKNTDRELTRASGIIKDSLFQDGKRAGLTDKLIIQLANIFGWDIDFALDLRDGDSFTVVYETIYVDGEQTGTGDILAAEFVNQGKTYQAFRYTDEQGRPDYYTSSGQAMHKAFLRTPVEFARISSYFTLARKHPILNTIRAHKGVDYAAPTGTPVRSTGNGRIAYAGTQSGYGNVVVVEHGQKYSTLYGHLSRFANLKTGSAVRQGDVIGYVGQTGLATGPHLHYEFRVGGEHQNPLTAVLPQAEPIKSKQLAAFKQYTQPFLTELARFHNVAVAQID</sequence>
<dbReference type="GO" id="GO:0046872">
    <property type="term" value="F:metal ion binding"/>
    <property type="evidence" value="ECO:0007669"/>
    <property type="project" value="UniProtKB-KW"/>
</dbReference>
<protein>
    <recommendedName>
        <fullName evidence="14">Peptidase M23</fullName>
    </recommendedName>
</protein>
<accession>A0A8D4VN91</accession>
<dbReference type="FunFam" id="2.70.70.10:FF:000002">
    <property type="entry name" value="Murein DD-endopeptidase MepM"/>
    <property type="match status" value="1"/>
</dbReference>
<feature type="domain" description="M23ase beta-sheet core" evidence="9">
    <location>
        <begin position="298"/>
        <end position="393"/>
    </location>
</feature>
<evidence type="ECO:0000256" key="7">
    <source>
        <dbReference type="ARBA" id="ARBA00023049"/>
    </source>
</evidence>
<dbReference type="InterPro" id="IPR045834">
    <property type="entry name" value="Csd3_N2"/>
</dbReference>
<keyword evidence="6" id="KW-0862">Zinc</keyword>
<evidence type="ECO:0000256" key="1">
    <source>
        <dbReference type="ARBA" id="ARBA00001947"/>
    </source>
</evidence>
<dbReference type="KEGG" id="moz:MoryE10_02700"/>
<dbReference type="Pfam" id="PF04225">
    <property type="entry name" value="LysM_OapA"/>
    <property type="match status" value="1"/>
</dbReference>
<dbReference type="InterPro" id="IPR007340">
    <property type="entry name" value="LysM_Opacity-associatedA"/>
</dbReference>
<comment type="cofactor">
    <cofactor evidence="1">
        <name>Zn(2+)</name>
        <dbReference type="ChEBI" id="CHEBI:29105"/>
    </cofactor>
</comment>
<evidence type="ECO:0008006" key="14">
    <source>
        <dbReference type="Google" id="ProtNLM"/>
    </source>
</evidence>
<dbReference type="SUPFAM" id="SSF51261">
    <property type="entry name" value="Duplicated hybrid motif"/>
    <property type="match status" value="1"/>
</dbReference>
<dbReference type="InterPro" id="IPR011055">
    <property type="entry name" value="Dup_hybrid_motif"/>
</dbReference>
<dbReference type="Gene3D" id="2.70.70.10">
    <property type="entry name" value="Glucose Permease (Domain IIA)"/>
    <property type="match status" value="1"/>
</dbReference>
<keyword evidence="3" id="KW-0645">Protease</keyword>
<organism evidence="12 13">
    <name type="scientific">Methylogaea oryzae</name>
    <dbReference type="NCBI Taxonomy" id="1295382"/>
    <lineage>
        <taxon>Bacteria</taxon>
        <taxon>Pseudomonadati</taxon>
        <taxon>Pseudomonadota</taxon>
        <taxon>Gammaproteobacteria</taxon>
        <taxon>Methylococcales</taxon>
        <taxon>Methylococcaceae</taxon>
        <taxon>Methylogaea</taxon>
    </lineage>
</organism>
<dbReference type="Proteomes" id="UP000824988">
    <property type="component" value="Chromosome"/>
</dbReference>
<evidence type="ECO:0000313" key="13">
    <source>
        <dbReference type="Proteomes" id="UP000824988"/>
    </source>
</evidence>
<dbReference type="AlphaFoldDB" id="A0A8D4VN91"/>
<dbReference type="InterPro" id="IPR050570">
    <property type="entry name" value="Cell_wall_metabolism_enzyme"/>
</dbReference>
<dbReference type="Pfam" id="PF19425">
    <property type="entry name" value="Csd3_N2"/>
    <property type="match status" value="1"/>
</dbReference>
<dbReference type="GO" id="GO:0006508">
    <property type="term" value="P:proteolysis"/>
    <property type="evidence" value="ECO:0007669"/>
    <property type="project" value="UniProtKB-KW"/>
</dbReference>
<evidence type="ECO:0000256" key="3">
    <source>
        <dbReference type="ARBA" id="ARBA00022670"/>
    </source>
</evidence>
<dbReference type="EMBL" id="AP019782">
    <property type="protein sequence ID" value="BBL69664.1"/>
    <property type="molecule type" value="Genomic_DNA"/>
</dbReference>
<evidence type="ECO:0000256" key="2">
    <source>
        <dbReference type="ARBA" id="ARBA00004196"/>
    </source>
</evidence>
<dbReference type="PANTHER" id="PTHR21666:SF288">
    <property type="entry name" value="CELL DIVISION PROTEIN YTFB"/>
    <property type="match status" value="1"/>
</dbReference>
<keyword evidence="4" id="KW-0479">Metal-binding</keyword>
<dbReference type="Pfam" id="PF01551">
    <property type="entry name" value="Peptidase_M23"/>
    <property type="match status" value="1"/>
</dbReference>
<comment type="subcellular location">
    <subcellularLocation>
        <location evidence="2">Cell envelope</location>
    </subcellularLocation>
</comment>
<feature type="domain" description="Opacity-associated protein A LysM-like" evidence="10">
    <location>
        <begin position="73"/>
        <end position="143"/>
    </location>
</feature>
<evidence type="ECO:0000259" key="10">
    <source>
        <dbReference type="Pfam" id="PF04225"/>
    </source>
</evidence>
<evidence type="ECO:0000259" key="9">
    <source>
        <dbReference type="Pfam" id="PF01551"/>
    </source>
</evidence>
<reference evidence="12" key="1">
    <citation type="submission" date="2019-06" db="EMBL/GenBank/DDBJ databases">
        <title>Complete genome sequence of Methylogaea oryzae strain JCM16910.</title>
        <authorList>
            <person name="Asakawa S."/>
        </authorList>
    </citation>
    <scope>NUCLEOTIDE SEQUENCE</scope>
    <source>
        <strain evidence="12">E10</strain>
    </source>
</reference>
<dbReference type="GO" id="GO:0042834">
    <property type="term" value="F:peptidoglycan binding"/>
    <property type="evidence" value="ECO:0007669"/>
    <property type="project" value="InterPro"/>
</dbReference>
<dbReference type="GO" id="GO:0004222">
    <property type="term" value="F:metalloendopeptidase activity"/>
    <property type="evidence" value="ECO:0007669"/>
    <property type="project" value="TreeGrafter"/>
</dbReference>
<dbReference type="GO" id="GO:0030313">
    <property type="term" value="C:cell envelope"/>
    <property type="evidence" value="ECO:0007669"/>
    <property type="project" value="UniProtKB-SubCell"/>
</dbReference>
<keyword evidence="5" id="KW-0378">Hydrolase</keyword>
<evidence type="ECO:0000256" key="6">
    <source>
        <dbReference type="ARBA" id="ARBA00022833"/>
    </source>
</evidence>
<evidence type="ECO:0000313" key="12">
    <source>
        <dbReference type="EMBL" id="BBL69664.1"/>
    </source>
</evidence>
<proteinExistence type="predicted"/>
<evidence type="ECO:0000256" key="4">
    <source>
        <dbReference type="ARBA" id="ARBA00022723"/>
    </source>
</evidence>
<dbReference type="Gene3D" id="3.10.450.350">
    <property type="match status" value="2"/>
</dbReference>
<dbReference type="InterPro" id="IPR016047">
    <property type="entry name" value="M23ase_b-sheet_dom"/>
</dbReference>
<gene>
    <name evidence="12" type="ORF">MoryE10_02700</name>
</gene>
<keyword evidence="8" id="KW-0732">Signal</keyword>
<evidence type="ECO:0000256" key="5">
    <source>
        <dbReference type="ARBA" id="ARBA00022801"/>
    </source>
</evidence>
<feature type="domain" description="Csd3-like second N-terminal" evidence="11">
    <location>
        <begin position="167"/>
        <end position="284"/>
    </location>
</feature>